<keyword evidence="3" id="KW-1185">Reference proteome</keyword>
<feature type="region of interest" description="Disordered" evidence="1">
    <location>
        <begin position="1"/>
        <end position="46"/>
    </location>
</feature>
<evidence type="ECO:0000313" key="2">
    <source>
        <dbReference type="EMBL" id="MBP1081959.1"/>
    </source>
</evidence>
<evidence type="ECO:0000256" key="1">
    <source>
        <dbReference type="SAM" id="MobiDB-lite"/>
    </source>
</evidence>
<feature type="compositionally biased region" description="Basic and acidic residues" evidence="1">
    <location>
        <begin position="1"/>
        <end position="14"/>
    </location>
</feature>
<protein>
    <submittedName>
        <fullName evidence="2">Uncharacterized protein</fullName>
    </submittedName>
</protein>
<feature type="compositionally biased region" description="Polar residues" evidence="1">
    <location>
        <begin position="15"/>
        <end position="24"/>
    </location>
</feature>
<evidence type="ECO:0000313" key="3">
    <source>
        <dbReference type="Proteomes" id="UP000674416"/>
    </source>
</evidence>
<dbReference type="RefSeq" id="WP_158320316.1">
    <property type="nucleotide sequence ID" value="NZ_JAFDST010000002.1"/>
</dbReference>
<feature type="compositionally biased region" description="Basic and acidic residues" evidence="1">
    <location>
        <begin position="27"/>
        <end position="46"/>
    </location>
</feature>
<dbReference type="EMBL" id="JAFDST010000002">
    <property type="protein sequence ID" value="MBP1081959.1"/>
    <property type="molecule type" value="Genomic_DNA"/>
</dbReference>
<organism evidence="2 3">
    <name type="scientific">Bacillus capparidis</name>
    <dbReference type="NCBI Taxonomy" id="1840411"/>
    <lineage>
        <taxon>Bacteria</taxon>
        <taxon>Bacillati</taxon>
        <taxon>Bacillota</taxon>
        <taxon>Bacilli</taxon>
        <taxon>Bacillales</taxon>
        <taxon>Bacillaceae</taxon>
        <taxon>Bacillus</taxon>
    </lineage>
</organism>
<sequence length="46" mass="5241">MEKDNNRSLTEKNSDVNAKFTSAATDDLAKKQQSDLRRNLNSDQNK</sequence>
<accession>A0ABS4CXJ5</accession>
<gene>
    <name evidence="2" type="ORF">JOC74_002452</name>
</gene>
<comment type="caution">
    <text evidence="2">The sequence shown here is derived from an EMBL/GenBank/DDBJ whole genome shotgun (WGS) entry which is preliminary data.</text>
</comment>
<name>A0ABS4CXJ5_9BACI</name>
<proteinExistence type="predicted"/>
<dbReference type="Proteomes" id="UP000674416">
    <property type="component" value="Unassembled WGS sequence"/>
</dbReference>
<reference evidence="2 3" key="1">
    <citation type="submission" date="2021-01" db="EMBL/GenBank/DDBJ databases">
        <title>Genomic Encyclopedia of Type Strains, Phase IV (KMG-IV): sequencing the most valuable type-strain genomes for metagenomic binning, comparative biology and taxonomic classification.</title>
        <authorList>
            <person name="Goeker M."/>
        </authorList>
    </citation>
    <scope>NUCLEOTIDE SEQUENCE [LARGE SCALE GENOMIC DNA]</scope>
    <source>
        <strain evidence="2 3">DSM 103394</strain>
    </source>
</reference>